<evidence type="ECO:0000313" key="2">
    <source>
        <dbReference type="Proteomes" id="UP000319383"/>
    </source>
</evidence>
<accession>A0A517ZMS0</accession>
<dbReference type="AlphaFoldDB" id="A0A517ZMS0"/>
<gene>
    <name evidence="1" type="ORF">Mal52_22370</name>
</gene>
<dbReference type="EMBL" id="CP036276">
    <property type="protein sequence ID" value="QDU43761.1"/>
    <property type="molecule type" value="Genomic_DNA"/>
</dbReference>
<dbReference type="RefSeq" id="WP_197534808.1">
    <property type="nucleotide sequence ID" value="NZ_CP036276.1"/>
</dbReference>
<reference evidence="1 2" key="1">
    <citation type="submission" date="2019-02" db="EMBL/GenBank/DDBJ databases">
        <title>Deep-cultivation of Planctomycetes and their phenomic and genomic characterization uncovers novel biology.</title>
        <authorList>
            <person name="Wiegand S."/>
            <person name="Jogler M."/>
            <person name="Boedeker C."/>
            <person name="Pinto D."/>
            <person name="Vollmers J."/>
            <person name="Rivas-Marin E."/>
            <person name="Kohn T."/>
            <person name="Peeters S.H."/>
            <person name="Heuer A."/>
            <person name="Rast P."/>
            <person name="Oberbeckmann S."/>
            <person name="Bunk B."/>
            <person name="Jeske O."/>
            <person name="Meyerdierks A."/>
            <person name="Storesund J.E."/>
            <person name="Kallscheuer N."/>
            <person name="Luecker S."/>
            <person name="Lage O.M."/>
            <person name="Pohl T."/>
            <person name="Merkel B.J."/>
            <person name="Hornburger P."/>
            <person name="Mueller R.-W."/>
            <person name="Bruemmer F."/>
            <person name="Labrenz M."/>
            <person name="Spormann A.M."/>
            <person name="Op den Camp H."/>
            <person name="Overmann J."/>
            <person name="Amann R."/>
            <person name="Jetten M.S.M."/>
            <person name="Mascher T."/>
            <person name="Medema M.H."/>
            <person name="Devos D.P."/>
            <person name="Kaster A.-K."/>
            <person name="Ovreas L."/>
            <person name="Rohde M."/>
            <person name="Galperin M.Y."/>
            <person name="Jogler C."/>
        </authorList>
    </citation>
    <scope>NUCLEOTIDE SEQUENCE [LARGE SCALE GENOMIC DNA]</scope>
    <source>
        <strain evidence="1 2">Mal52</strain>
    </source>
</reference>
<sequence length="201" mass="20891">MKRLAYGLTAIAAMGVIVTWAMLPANAQFGGKGANGLQGNPAQGGRGSDFGGRGGGGFGGGGFGGAPPIQNGSMIQSLTTAVVVSEDKARIAAYSSQLGLWSIQPLEIEKGEQGPITPTVGLNMVSLAVGKRVYAYSAVTGNWDELKIPVGDGINQSFGMEYITFIHGDFVSTFSAQSGKWATLDRKLAKTVNWKAETSQE</sequence>
<proteinExistence type="predicted"/>
<keyword evidence="2" id="KW-1185">Reference proteome</keyword>
<dbReference type="KEGG" id="sdyn:Mal52_22370"/>
<evidence type="ECO:0000313" key="1">
    <source>
        <dbReference type="EMBL" id="QDU43761.1"/>
    </source>
</evidence>
<name>A0A517ZMS0_9PLAN</name>
<dbReference type="Proteomes" id="UP000319383">
    <property type="component" value="Chromosome"/>
</dbReference>
<organism evidence="1 2">
    <name type="scientific">Symmachiella dynata</name>
    <dbReference type="NCBI Taxonomy" id="2527995"/>
    <lineage>
        <taxon>Bacteria</taxon>
        <taxon>Pseudomonadati</taxon>
        <taxon>Planctomycetota</taxon>
        <taxon>Planctomycetia</taxon>
        <taxon>Planctomycetales</taxon>
        <taxon>Planctomycetaceae</taxon>
        <taxon>Symmachiella</taxon>
    </lineage>
</organism>
<protein>
    <submittedName>
        <fullName evidence="1">Uncharacterized protein</fullName>
    </submittedName>
</protein>